<dbReference type="RefSeq" id="WP_045105190.1">
    <property type="nucleotide sequence ID" value="NZ_LN681225.1"/>
</dbReference>
<dbReference type="HOGENOM" id="CLU_395252_0_0_6"/>
<organism evidence="1 2">
    <name type="scientific">Legionella hackeliae</name>
    <dbReference type="NCBI Taxonomy" id="449"/>
    <lineage>
        <taxon>Bacteria</taxon>
        <taxon>Pseudomonadati</taxon>
        <taxon>Pseudomonadota</taxon>
        <taxon>Gammaproteobacteria</taxon>
        <taxon>Legionellales</taxon>
        <taxon>Legionellaceae</taxon>
        <taxon>Legionella</taxon>
    </lineage>
</organism>
<reference evidence="2" key="1">
    <citation type="submission" date="2014-09" db="EMBL/GenBank/DDBJ databases">
        <authorList>
            <person name="Gomez-Valero L."/>
        </authorList>
    </citation>
    <scope>NUCLEOTIDE SEQUENCE [LARGE SCALE GENOMIC DNA]</scope>
    <source>
        <strain evidence="2">ATCC35250</strain>
    </source>
</reference>
<dbReference type="PATRIC" id="fig|449.7.peg.2713"/>
<proteinExistence type="predicted"/>
<dbReference type="Proteomes" id="UP000032803">
    <property type="component" value="Chromosome I"/>
</dbReference>
<evidence type="ECO:0000313" key="2">
    <source>
        <dbReference type="Proteomes" id="UP000032803"/>
    </source>
</evidence>
<evidence type="ECO:0008006" key="3">
    <source>
        <dbReference type="Google" id="ProtNLM"/>
    </source>
</evidence>
<dbReference type="STRING" id="449.LHA_0615"/>
<sequence>MPSIKRYVVIPDLALRLNNNFVRTLVEEIKKATLYGYFEAYPSLDAAKKPKENWFSRRLSVAGIIEIEVQDESQLSKKALQEFCSDILLLPSEAEQEGKLSSLIKSIYIKGFSLPFDELKLEKREALQIASFNFNPHDESKLQLNQPPLLYLNQIPREILFLLFIDHQFFLNFENWRQYNAREPKGKGCVYDLFQGMTLLAGLWMTSSKTSPVTMDNIKLLHRVLSDSIYADSTEDRRGTFREGYNSFPLHADAVTVAGIKELLQRIKTDNLADGFRIGHFKRCFITSDFCFIMSTLIRNEVVGSLGADEYLALERLNKLNELKDKAIHEAVQKNKNVTEKQIELIINTFLQDFEPDKKVSNSRFWSNLSYYYSDLARIFTKSSPKAEFVYDLDHSRDHALASAGHVAPTTVNIHEFNDEELDNLARKIYSLIQSGEEIHLFPPTRVIAEAWAEKAVEQFNRTISQATYPETIIEIIDNLVHELEILHLFHDVNCRTNYLLMNFLFLTHSLKWATEFNPNRLDAYSSQERIEQHKQAIFRTDYIIANKKQWIKSNAQIELVYACARAGVQLLDYSEANLRHIQTDNQYLEISQSLVAVLHSFQKMLNDILSAKIKKYDLQPVISSELFGLPQEYIDFVNALKQFQIDYDVHHFLTTVAPLSEKPEIAEDIKSILHVAGCNQDWSQNNQYASRLNSVG</sequence>
<dbReference type="SUPFAM" id="SSF140931">
    <property type="entry name" value="Fic-like"/>
    <property type="match status" value="1"/>
</dbReference>
<dbReference type="AlphaFoldDB" id="A0A0A8ULH1"/>
<keyword evidence="2" id="KW-1185">Reference proteome</keyword>
<gene>
    <name evidence="1" type="ORF">LHA_0615</name>
</gene>
<dbReference type="EMBL" id="LN681225">
    <property type="protein sequence ID" value="CEK09705.1"/>
    <property type="molecule type" value="Genomic_DNA"/>
</dbReference>
<dbReference type="Gene3D" id="1.10.3290.10">
    <property type="entry name" value="Fido-like domain"/>
    <property type="match status" value="1"/>
</dbReference>
<name>A0A0A8ULH1_LEGHA</name>
<dbReference type="InterPro" id="IPR036597">
    <property type="entry name" value="Fido-like_dom_sf"/>
</dbReference>
<protein>
    <recommendedName>
        <fullName evidence="3">Fido domain-containing protein</fullName>
    </recommendedName>
</protein>
<dbReference type="OrthoDB" id="5632628at2"/>
<evidence type="ECO:0000313" key="1">
    <source>
        <dbReference type="EMBL" id="CEK09705.1"/>
    </source>
</evidence>
<accession>A0A0A8ULH1</accession>
<dbReference type="KEGG" id="lha:LHA_0615"/>